<dbReference type="AlphaFoldDB" id="A0AAV7NWZ1"/>
<evidence type="ECO:0000256" key="1">
    <source>
        <dbReference type="SAM" id="MobiDB-lite"/>
    </source>
</evidence>
<keyword evidence="3" id="KW-1185">Reference proteome</keyword>
<comment type="caution">
    <text evidence="2">The sequence shown here is derived from an EMBL/GenBank/DDBJ whole genome shotgun (WGS) entry which is preliminary data.</text>
</comment>
<dbReference type="Proteomes" id="UP001066276">
    <property type="component" value="Chromosome 8"/>
</dbReference>
<proteinExistence type="predicted"/>
<feature type="non-terminal residue" evidence="2">
    <location>
        <position position="70"/>
    </location>
</feature>
<name>A0AAV7NWZ1_PLEWA</name>
<organism evidence="2 3">
    <name type="scientific">Pleurodeles waltl</name>
    <name type="common">Iberian ribbed newt</name>
    <dbReference type="NCBI Taxonomy" id="8319"/>
    <lineage>
        <taxon>Eukaryota</taxon>
        <taxon>Metazoa</taxon>
        <taxon>Chordata</taxon>
        <taxon>Craniata</taxon>
        <taxon>Vertebrata</taxon>
        <taxon>Euteleostomi</taxon>
        <taxon>Amphibia</taxon>
        <taxon>Batrachia</taxon>
        <taxon>Caudata</taxon>
        <taxon>Salamandroidea</taxon>
        <taxon>Salamandridae</taxon>
        <taxon>Pleurodelinae</taxon>
        <taxon>Pleurodeles</taxon>
    </lineage>
</organism>
<dbReference type="EMBL" id="JANPWB010000012">
    <property type="protein sequence ID" value="KAJ1120593.1"/>
    <property type="molecule type" value="Genomic_DNA"/>
</dbReference>
<accession>A0AAV7NWZ1</accession>
<evidence type="ECO:0000313" key="2">
    <source>
        <dbReference type="EMBL" id="KAJ1120593.1"/>
    </source>
</evidence>
<protein>
    <submittedName>
        <fullName evidence="2">Uncharacterized protein</fullName>
    </submittedName>
</protein>
<feature type="non-terminal residue" evidence="2">
    <location>
        <position position="1"/>
    </location>
</feature>
<evidence type="ECO:0000313" key="3">
    <source>
        <dbReference type="Proteomes" id="UP001066276"/>
    </source>
</evidence>
<sequence length="70" mass="7234">GAPARSYLLGGTACGLDATISVFSQNAGDFGEGDSGSLCCRTSQSRTPPCCSKAAQRQLNPNRKSRRSPA</sequence>
<feature type="region of interest" description="Disordered" evidence="1">
    <location>
        <begin position="44"/>
        <end position="70"/>
    </location>
</feature>
<reference evidence="2" key="1">
    <citation type="journal article" date="2022" name="bioRxiv">
        <title>Sequencing and chromosome-scale assembly of the giantPleurodeles waltlgenome.</title>
        <authorList>
            <person name="Brown T."/>
            <person name="Elewa A."/>
            <person name="Iarovenko S."/>
            <person name="Subramanian E."/>
            <person name="Araus A.J."/>
            <person name="Petzold A."/>
            <person name="Susuki M."/>
            <person name="Suzuki K.-i.T."/>
            <person name="Hayashi T."/>
            <person name="Toyoda A."/>
            <person name="Oliveira C."/>
            <person name="Osipova E."/>
            <person name="Leigh N.D."/>
            <person name="Simon A."/>
            <person name="Yun M.H."/>
        </authorList>
    </citation>
    <scope>NUCLEOTIDE SEQUENCE</scope>
    <source>
        <strain evidence="2">20211129_DDA</strain>
        <tissue evidence="2">Liver</tissue>
    </source>
</reference>
<gene>
    <name evidence="2" type="ORF">NDU88_008756</name>
</gene>